<dbReference type="SUPFAM" id="SSF54534">
    <property type="entry name" value="FKBP-like"/>
    <property type="match status" value="1"/>
</dbReference>
<feature type="signal peptide" evidence="8">
    <location>
        <begin position="1"/>
        <end position="20"/>
    </location>
</feature>
<dbReference type="PANTHER" id="PTHR43811">
    <property type="entry name" value="FKBP-TYPE PEPTIDYL-PROLYL CIS-TRANS ISOMERASE FKPA"/>
    <property type="match status" value="1"/>
</dbReference>
<evidence type="ECO:0000313" key="10">
    <source>
        <dbReference type="EMBL" id="TQM34671.1"/>
    </source>
</evidence>
<dbReference type="PROSITE" id="PS51257">
    <property type="entry name" value="PROKAR_LIPOPROTEIN"/>
    <property type="match status" value="1"/>
</dbReference>
<comment type="catalytic activity">
    <reaction evidence="1 6">
        <text>[protein]-peptidylproline (omega=180) = [protein]-peptidylproline (omega=0)</text>
        <dbReference type="Rhea" id="RHEA:16237"/>
        <dbReference type="Rhea" id="RHEA-COMP:10747"/>
        <dbReference type="Rhea" id="RHEA-COMP:10748"/>
        <dbReference type="ChEBI" id="CHEBI:83833"/>
        <dbReference type="ChEBI" id="CHEBI:83834"/>
        <dbReference type="EC" id="5.2.1.8"/>
    </reaction>
</comment>
<feature type="domain" description="PPIase FKBP-type" evidence="9">
    <location>
        <begin position="230"/>
        <end position="317"/>
    </location>
</feature>
<gene>
    <name evidence="10" type="ORF">FB391_0961</name>
</gene>
<evidence type="ECO:0000256" key="1">
    <source>
        <dbReference type="ARBA" id="ARBA00000971"/>
    </source>
</evidence>
<evidence type="ECO:0000313" key="11">
    <source>
        <dbReference type="Proteomes" id="UP000320235"/>
    </source>
</evidence>
<evidence type="ECO:0000256" key="2">
    <source>
        <dbReference type="ARBA" id="ARBA00006577"/>
    </source>
</evidence>
<evidence type="ECO:0000256" key="3">
    <source>
        <dbReference type="ARBA" id="ARBA00013194"/>
    </source>
</evidence>
<dbReference type="PROSITE" id="PS50059">
    <property type="entry name" value="FKBP_PPIASE"/>
    <property type="match status" value="1"/>
</dbReference>
<evidence type="ECO:0000256" key="6">
    <source>
        <dbReference type="PROSITE-ProRule" id="PRU00277"/>
    </source>
</evidence>
<dbReference type="PANTHER" id="PTHR43811:SF19">
    <property type="entry name" value="39 KDA FK506-BINDING NUCLEAR PROTEIN"/>
    <property type="match status" value="1"/>
</dbReference>
<dbReference type="RefSeq" id="WP_141893105.1">
    <property type="nucleotide sequence ID" value="NZ_BAABLH010000007.1"/>
</dbReference>
<dbReference type="Gene3D" id="3.10.50.40">
    <property type="match status" value="1"/>
</dbReference>
<dbReference type="AlphaFoldDB" id="A0A543FLE4"/>
<accession>A0A543FLE4</accession>
<evidence type="ECO:0000259" key="9">
    <source>
        <dbReference type="PROSITE" id="PS50059"/>
    </source>
</evidence>
<protein>
    <recommendedName>
        <fullName evidence="3 6">peptidylprolyl isomerase</fullName>
        <ecNumber evidence="3 6">5.2.1.8</ecNumber>
    </recommendedName>
</protein>
<dbReference type="EC" id="5.2.1.8" evidence="3 6"/>
<evidence type="ECO:0000256" key="7">
    <source>
        <dbReference type="SAM" id="MobiDB-lite"/>
    </source>
</evidence>
<proteinExistence type="inferred from homology"/>
<dbReference type="EMBL" id="VFPE01000001">
    <property type="protein sequence ID" value="TQM34671.1"/>
    <property type="molecule type" value="Genomic_DNA"/>
</dbReference>
<keyword evidence="4 6" id="KW-0697">Rotamase</keyword>
<dbReference type="Proteomes" id="UP000320235">
    <property type="component" value="Unassembled WGS sequence"/>
</dbReference>
<keyword evidence="5 6" id="KW-0413">Isomerase</keyword>
<evidence type="ECO:0000256" key="8">
    <source>
        <dbReference type="SAM" id="SignalP"/>
    </source>
</evidence>
<dbReference type="InterPro" id="IPR001179">
    <property type="entry name" value="PPIase_FKBP_dom"/>
</dbReference>
<feature type="chain" id="PRO_5039319007" description="peptidylprolyl isomerase" evidence="8">
    <location>
        <begin position="21"/>
        <end position="322"/>
    </location>
</feature>
<comment type="caution">
    <text evidence="10">The sequence shown here is derived from an EMBL/GenBank/DDBJ whole genome shotgun (WGS) entry which is preliminary data.</text>
</comment>
<name>A0A543FLE4_9MICO</name>
<feature type="region of interest" description="Disordered" evidence="7">
    <location>
        <begin position="25"/>
        <end position="63"/>
    </location>
</feature>
<sequence length="322" mass="32586">MRIRPLAALSVAALSAVLLAGCASSNTPDADSTPTPTASSSDCGLDPKSGADSDAITVSGSAPSLTATAPTDLAFTELQRTTASKGDGDDLATGQLVSGQYLVLDPTTGEVAMDSATTSPDDSGLVPIIVDPSSIFGTGVLCTPLGSSTSLTIPGSMLSQGASNVVVVMQSVDQLPTTATGADQDPVAGMPEVELDSDGKPSVTIPDADPPTEVQLADLKLGDGPTVQSGDQVFVQYMGIKWSDGSEFDSSWSKGVPASFQTTGVVQGFQQALEGQNVGSQVLVVIPPAAGYGEGEINDSDLKGETLVFVIDILGVQHTPQQ</sequence>
<comment type="similarity">
    <text evidence="2">Belongs to the FKBP-type PPIase family.</text>
</comment>
<dbReference type="Pfam" id="PF00254">
    <property type="entry name" value="FKBP_C"/>
    <property type="match status" value="1"/>
</dbReference>
<evidence type="ECO:0000256" key="5">
    <source>
        <dbReference type="ARBA" id="ARBA00023235"/>
    </source>
</evidence>
<feature type="compositionally biased region" description="Low complexity" evidence="7">
    <location>
        <begin position="25"/>
        <end position="42"/>
    </location>
</feature>
<keyword evidence="8" id="KW-0732">Signal</keyword>
<dbReference type="OrthoDB" id="25996at2"/>
<evidence type="ECO:0000256" key="4">
    <source>
        <dbReference type="ARBA" id="ARBA00023110"/>
    </source>
</evidence>
<organism evidence="10 11">
    <name type="scientific">Microbacterium kyungheense</name>
    <dbReference type="NCBI Taxonomy" id="1263636"/>
    <lineage>
        <taxon>Bacteria</taxon>
        <taxon>Bacillati</taxon>
        <taxon>Actinomycetota</taxon>
        <taxon>Actinomycetes</taxon>
        <taxon>Micrococcales</taxon>
        <taxon>Microbacteriaceae</taxon>
        <taxon>Microbacterium</taxon>
    </lineage>
</organism>
<keyword evidence="11" id="KW-1185">Reference proteome</keyword>
<dbReference type="InterPro" id="IPR046357">
    <property type="entry name" value="PPIase_dom_sf"/>
</dbReference>
<reference evidence="10 11" key="1">
    <citation type="submission" date="2019-06" db="EMBL/GenBank/DDBJ databases">
        <title>Sequencing the genomes of 1000 actinobacteria strains.</title>
        <authorList>
            <person name="Klenk H.-P."/>
        </authorList>
    </citation>
    <scope>NUCLEOTIDE SEQUENCE [LARGE SCALE GENOMIC DNA]</scope>
    <source>
        <strain evidence="10 11">DSM 105492</strain>
    </source>
</reference>
<dbReference type="GO" id="GO:0003755">
    <property type="term" value="F:peptidyl-prolyl cis-trans isomerase activity"/>
    <property type="evidence" value="ECO:0007669"/>
    <property type="project" value="UniProtKB-KW"/>
</dbReference>